<dbReference type="Pfam" id="PF13692">
    <property type="entry name" value="Glyco_trans_1_4"/>
    <property type="match status" value="1"/>
</dbReference>
<protein>
    <submittedName>
        <fullName evidence="1">Uncharacterized protein</fullName>
    </submittedName>
</protein>
<evidence type="ECO:0000313" key="2">
    <source>
        <dbReference type="Proteomes" id="UP000242469"/>
    </source>
</evidence>
<dbReference type="GO" id="GO:0016758">
    <property type="term" value="F:hexosyltransferase activity"/>
    <property type="evidence" value="ECO:0007669"/>
    <property type="project" value="TreeGrafter"/>
</dbReference>
<dbReference type="PANTHER" id="PTHR45947:SF3">
    <property type="entry name" value="SULFOQUINOVOSYL TRANSFERASE SQD2"/>
    <property type="match status" value="1"/>
</dbReference>
<dbReference type="InterPro" id="IPR050194">
    <property type="entry name" value="Glycosyltransferase_grp1"/>
</dbReference>
<reference evidence="2" key="1">
    <citation type="submission" date="2016-10" db="EMBL/GenBank/DDBJ databases">
        <authorList>
            <person name="Varghese N."/>
            <person name="Submissions S."/>
        </authorList>
    </citation>
    <scope>NUCLEOTIDE SEQUENCE [LARGE SCALE GENOMIC DNA]</scope>
    <source>
        <strain evidence="2">DSM 11526</strain>
    </source>
</reference>
<dbReference type="AlphaFoldDB" id="A0A1H4DFB7"/>
<accession>A0A1H4DFB7</accession>
<gene>
    <name evidence="1" type="ORF">SAMN02745729_10669</name>
</gene>
<proteinExistence type="predicted"/>
<dbReference type="SUPFAM" id="SSF53756">
    <property type="entry name" value="UDP-Glycosyltransferase/glycogen phosphorylase"/>
    <property type="match status" value="1"/>
</dbReference>
<dbReference type="STRING" id="1122198.SAMN02745729_10669"/>
<dbReference type="Gene3D" id="3.40.50.2000">
    <property type="entry name" value="Glycogen Phosphorylase B"/>
    <property type="match status" value="2"/>
</dbReference>
<keyword evidence="2" id="KW-1185">Reference proteome</keyword>
<dbReference type="Proteomes" id="UP000242469">
    <property type="component" value="Unassembled WGS sequence"/>
</dbReference>
<name>A0A1H4DFB7_9GAMM</name>
<dbReference type="RefSeq" id="WP_091825998.1">
    <property type="nucleotide sequence ID" value="NZ_FNRJ01000006.1"/>
</dbReference>
<dbReference type="PANTHER" id="PTHR45947">
    <property type="entry name" value="SULFOQUINOVOSYL TRANSFERASE SQD2"/>
    <property type="match status" value="1"/>
</dbReference>
<sequence>MSRIQTLQIIGSKKLGGAESFFVRLHRAFNQTSDLGSTAIVPPGSELLSSLSAPVATSAMRSVFDPLSRFSLGALIRREQPDIVQTWMGRATRLVHLRPGKGPVHVARLGGFYNPDHYRHVHALVGNTRGICDYLIRHGYPADRVHYISNFVPRPEPVEAEQLQQWKMRLNLKDDLVIFALGRLHTNKAFDTLLDAFSALPEEIGGRRVQLLLAGDGPLADQLKDQASKSTASNRIHFLGWQSDPAPFFAMADLFVCPSRHEPLGNVILEGWAHGVPVVSTRSDGALELMTDGIDGVLTEVDACEALTAAMQQVLTASDDQKAAMISAGRCTLEQRFGQEAIVSAYHALYEQLLAGAR</sequence>
<dbReference type="EMBL" id="FNRJ01000006">
    <property type="protein sequence ID" value="SEA71119.1"/>
    <property type="molecule type" value="Genomic_DNA"/>
</dbReference>
<evidence type="ECO:0000313" key="1">
    <source>
        <dbReference type="EMBL" id="SEA71119.1"/>
    </source>
</evidence>
<dbReference type="CDD" id="cd03811">
    <property type="entry name" value="GT4_GT28_WabH-like"/>
    <property type="match status" value="1"/>
</dbReference>
<organism evidence="1 2">
    <name type="scientific">Marinobacterium iners DSM 11526</name>
    <dbReference type="NCBI Taxonomy" id="1122198"/>
    <lineage>
        <taxon>Bacteria</taxon>
        <taxon>Pseudomonadati</taxon>
        <taxon>Pseudomonadota</taxon>
        <taxon>Gammaproteobacteria</taxon>
        <taxon>Oceanospirillales</taxon>
        <taxon>Oceanospirillaceae</taxon>
        <taxon>Marinobacterium</taxon>
    </lineage>
</organism>
<dbReference type="OrthoDB" id="9795746at2"/>